<dbReference type="GO" id="GO:0006352">
    <property type="term" value="P:DNA-templated transcription initiation"/>
    <property type="evidence" value="ECO:0007669"/>
    <property type="project" value="InterPro"/>
</dbReference>
<dbReference type="EMBL" id="UGHR01000001">
    <property type="protein sequence ID" value="STQ90669.1"/>
    <property type="molecule type" value="Genomic_DNA"/>
</dbReference>
<gene>
    <name evidence="8" type="ORF">EV682_102211</name>
    <name evidence="7" type="ORF">NCTC11159_01736</name>
</gene>
<evidence type="ECO:0000256" key="4">
    <source>
        <dbReference type="ARBA" id="ARBA00023125"/>
    </source>
</evidence>
<dbReference type="PANTHER" id="PTHR43133:SF8">
    <property type="entry name" value="RNA POLYMERASE SIGMA FACTOR HI_1459-RELATED"/>
    <property type="match status" value="1"/>
</dbReference>
<dbReference type="GO" id="GO:0003677">
    <property type="term" value="F:DNA binding"/>
    <property type="evidence" value="ECO:0007669"/>
    <property type="project" value="UniProtKB-KW"/>
</dbReference>
<keyword evidence="3" id="KW-0731">Sigma factor</keyword>
<dbReference type="InterPro" id="IPR013324">
    <property type="entry name" value="RNA_pol_sigma_r3/r4-like"/>
</dbReference>
<protein>
    <submittedName>
        <fullName evidence="7 8">RNA polymerase sigma factor</fullName>
    </submittedName>
</protein>
<dbReference type="PANTHER" id="PTHR43133">
    <property type="entry name" value="RNA POLYMERASE ECF-TYPE SIGMA FACTO"/>
    <property type="match status" value="1"/>
</dbReference>
<evidence type="ECO:0000313" key="8">
    <source>
        <dbReference type="EMBL" id="TCU89299.1"/>
    </source>
</evidence>
<keyword evidence="2" id="KW-0805">Transcription regulation</keyword>
<dbReference type="NCBIfam" id="TIGR02937">
    <property type="entry name" value="sigma70-ECF"/>
    <property type="match status" value="1"/>
</dbReference>
<evidence type="ECO:0000256" key="3">
    <source>
        <dbReference type="ARBA" id="ARBA00023082"/>
    </source>
</evidence>
<dbReference type="SUPFAM" id="SSF88946">
    <property type="entry name" value="Sigma2 domain of RNA polymerase sigma factors"/>
    <property type="match status" value="1"/>
</dbReference>
<keyword evidence="4" id="KW-0238">DNA-binding</keyword>
<keyword evidence="10" id="KW-1185">Reference proteome</keyword>
<dbReference type="Gene3D" id="1.10.1740.10">
    <property type="match status" value="1"/>
</dbReference>
<organism evidence="7 9">
    <name type="scientific">Iodobacter fluviatilis</name>
    <dbReference type="NCBI Taxonomy" id="537"/>
    <lineage>
        <taxon>Bacteria</taxon>
        <taxon>Pseudomonadati</taxon>
        <taxon>Pseudomonadota</taxon>
        <taxon>Betaproteobacteria</taxon>
        <taxon>Neisseriales</taxon>
        <taxon>Chitinibacteraceae</taxon>
        <taxon>Iodobacter</taxon>
    </lineage>
</organism>
<dbReference type="RefSeq" id="WP_115226953.1">
    <property type="nucleotide sequence ID" value="NZ_CAWOLO010000002.1"/>
</dbReference>
<dbReference type="InterPro" id="IPR036388">
    <property type="entry name" value="WH-like_DNA-bd_sf"/>
</dbReference>
<evidence type="ECO:0000313" key="7">
    <source>
        <dbReference type="EMBL" id="STQ90669.1"/>
    </source>
</evidence>
<dbReference type="InterPro" id="IPR013249">
    <property type="entry name" value="RNA_pol_sigma70_r4_t2"/>
</dbReference>
<dbReference type="EMBL" id="SMBT01000002">
    <property type="protein sequence ID" value="TCU89299.1"/>
    <property type="molecule type" value="Genomic_DNA"/>
</dbReference>
<dbReference type="InterPro" id="IPR013325">
    <property type="entry name" value="RNA_pol_sigma_r2"/>
</dbReference>
<sequence>MGKKLNKLKRIWSDASEQELIQALACHNEGAFEEFIVRYRHYQQHLCNRICSGNTENSNDLYSLVILHIYTEISFKLSQIRHLGGWLRQVTKSKFIDQQGWLNAENMRLQLHHKETDHQKNRPASPECQALGEELLTQIQKVLLTLPPNLHAVAYYRFVEEMPFKEIAQKLNIKDELARKRAQQARDLLQPALQTYMNINIQGNYASNNESPDCLASEQYEYDIYAPAFFDTLA</sequence>
<evidence type="ECO:0000313" key="10">
    <source>
        <dbReference type="Proteomes" id="UP000295794"/>
    </source>
</evidence>
<evidence type="ECO:0000256" key="1">
    <source>
        <dbReference type="ARBA" id="ARBA00010641"/>
    </source>
</evidence>
<dbReference type="GO" id="GO:0016987">
    <property type="term" value="F:sigma factor activity"/>
    <property type="evidence" value="ECO:0007669"/>
    <property type="project" value="UniProtKB-KW"/>
</dbReference>
<dbReference type="Pfam" id="PF08281">
    <property type="entry name" value="Sigma70_r4_2"/>
    <property type="match status" value="1"/>
</dbReference>
<keyword evidence="5" id="KW-0804">Transcription</keyword>
<name>A0A377Q7X9_9NEIS</name>
<evidence type="ECO:0000313" key="9">
    <source>
        <dbReference type="Proteomes" id="UP000255108"/>
    </source>
</evidence>
<comment type="similarity">
    <text evidence="1">Belongs to the sigma-70 factor family. ECF subfamily.</text>
</comment>
<evidence type="ECO:0000259" key="6">
    <source>
        <dbReference type="Pfam" id="PF08281"/>
    </source>
</evidence>
<dbReference type="Proteomes" id="UP000295794">
    <property type="component" value="Unassembled WGS sequence"/>
</dbReference>
<dbReference type="Gene3D" id="1.10.10.10">
    <property type="entry name" value="Winged helix-like DNA-binding domain superfamily/Winged helix DNA-binding domain"/>
    <property type="match status" value="1"/>
</dbReference>
<reference evidence="7 9" key="1">
    <citation type="submission" date="2018-06" db="EMBL/GenBank/DDBJ databases">
        <authorList>
            <consortium name="Pathogen Informatics"/>
            <person name="Doyle S."/>
        </authorList>
    </citation>
    <scope>NUCLEOTIDE SEQUENCE [LARGE SCALE GENOMIC DNA]</scope>
    <source>
        <strain evidence="7 9">NCTC11159</strain>
    </source>
</reference>
<dbReference type="Proteomes" id="UP000255108">
    <property type="component" value="Unassembled WGS sequence"/>
</dbReference>
<evidence type="ECO:0000256" key="5">
    <source>
        <dbReference type="ARBA" id="ARBA00023163"/>
    </source>
</evidence>
<dbReference type="OrthoDB" id="7343056at2"/>
<proteinExistence type="inferred from homology"/>
<dbReference type="AlphaFoldDB" id="A0A377Q7X9"/>
<dbReference type="SUPFAM" id="SSF88659">
    <property type="entry name" value="Sigma3 and sigma4 domains of RNA polymerase sigma factors"/>
    <property type="match status" value="1"/>
</dbReference>
<dbReference type="InterPro" id="IPR039425">
    <property type="entry name" value="RNA_pol_sigma-70-like"/>
</dbReference>
<accession>A0A377Q7X9</accession>
<reference evidence="8 10" key="2">
    <citation type="submission" date="2019-03" db="EMBL/GenBank/DDBJ databases">
        <title>Genomic Encyclopedia of Type Strains, Phase IV (KMG-IV): sequencing the most valuable type-strain genomes for metagenomic binning, comparative biology and taxonomic classification.</title>
        <authorList>
            <person name="Goeker M."/>
        </authorList>
    </citation>
    <scope>NUCLEOTIDE SEQUENCE [LARGE SCALE GENOMIC DNA]</scope>
    <source>
        <strain evidence="8 10">DSM 3764</strain>
    </source>
</reference>
<dbReference type="InterPro" id="IPR014284">
    <property type="entry name" value="RNA_pol_sigma-70_dom"/>
</dbReference>
<feature type="domain" description="RNA polymerase sigma factor 70 region 4 type 2" evidence="6">
    <location>
        <begin position="138"/>
        <end position="187"/>
    </location>
</feature>
<evidence type="ECO:0000256" key="2">
    <source>
        <dbReference type="ARBA" id="ARBA00023015"/>
    </source>
</evidence>